<reference evidence="3" key="1">
    <citation type="journal article" date="2022" name="Int. J. Mol. Sci.">
        <title>Draft Genome of Tanacetum Coccineum: Genomic Comparison of Closely Related Tanacetum-Family Plants.</title>
        <authorList>
            <person name="Yamashiro T."/>
            <person name="Shiraishi A."/>
            <person name="Nakayama K."/>
            <person name="Satake H."/>
        </authorList>
    </citation>
    <scope>NUCLEOTIDE SEQUENCE</scope>
</reference>
<keyword evidence="3" id="KW-0695">RNA-directed DNA polymerase</keyword>
<protein>
    <submittedName>
        <fullName evidence="3">RNA-directed DNA polymerase, eukaryota, reverse transcriptase zinc-binding domain protein</fullName>
    </submittedName>
</protein>
<dbReference type="Proteomes" id="UP001151760">
    <property type="component" value="Unassembled WGS sequence"/>
</dbReference>
<name>A0ABQ4X9D0_9ASTR</name>
<keyword evidence="3" id="KW-0808">Transferase</keyword>
<evidence type="ECO:0000313" key="4">
    <source>
        <dbReference type="Proteomes" id="UP001151760"/>
    </source>
</evidence>
<sequence>MAQRCTACHVKSGKTCDGCVFRGLFPFAEQGKADFKALSEVYSIDFLRSSLVSMDRDQKEIFISSLLFELEQQRIYPDGGAGQAIQNADNQTFDYDQRDIEANELLRYSRQRSNLFNRSLQRHGSHDGADESRSFDMNILEAIQKSIESAKGPFSVVKNTSEILNLESSFEDRPGGDMNKQAGTDNIFARQSSNGSGGSAGKSTYNAGPAVLKDASTSYLRTTGSIGKPNNVDRTANQFRRLIESELQDKLAKGSCLF</sequence>
<evidence type="ECO:0000256" key="1">
    <source>
        <dbReference type="ARBA" id="ARBA00005474"/>
    </source>
</evidence>
<accession>A0ABQ4X9D0</accession>
<dbReference type="PROSITE" id="PS50891">
    <property type="entry name" value="LOB"/>
    <property type="match status" value="1"/>
</dbReference>
<organism evidence="3 4">
    <name type="scientific">Tanacetum coccineum</name>
    <dbReference type="NCBI Taxonomy" id="301880"/>
    <lineage>
        <taxon>Eukaryota</taxon>
        <taxon>Viridiplantae</taxon>
        <taxon>Streptophyta</taxon>
        <taxon>Embryophyta</taxon>
        <taxon>Tracheophyta</taxon>
        <taxon>Spermatophyta</taxon>
        <taxon>Magnoliopsida</taxon>
        <taxon>eudicotyledons</taxon>
        <taxon>Gunneridae</taxon>
        <taxon>Pentapetalae</taxon>
        <taxon>asterids</taxon>
        <taxon>campanulids</taxon>
        <taxon>Asterales</taxon>
        <taxon>Asteraceae</taxon>
        <taxon>Asteroideae</taxon>
        <taxon>Anthemideae</taxon>
        <taxon>Anthemidinae</taxon>
        <taxon>Tanacetum</taxon>
    </lineage>
</organism>
<dbReference type="Pfam" id="PF03195">
    <property type="entry name" value="LOB"/>
    <property type="match status" value="1"/>
</dbReference>
<feature type="domain" description="LOB" evidence="2">
    <location>
        <begin position="3"/>
        <end position="106"/>
    </location>
</feature>
<reference evidence="3" key="2">
    <citation type="submission" date="2022-01" db="EMBL/GenBank/DDBJ databases">
        <authorList>
            <person name="Yamashiro T."/>
            <person name="Shiraishi A."/>
            <person name="Satake H."/>
            <person name="Nakayama K."/>
        </authorList>
    </citation>
    <scope>NUCLEOTIDE SEQUENCE</scope>
</reference>
<evidence type="ECO:0000259" key="2">
    <source>
        <dbReference type="PROSITE" id="PS50891"/>
    </source>
</evidence>
<keyword evidence="4" id="KW-1185">Reference proteome</keyword>
<dbReference type="EMBL" id="BQNB010009321">
    <property type="protein sequence ID" value="GJS61871.1"/>
    <property type="molecule type" value="Genomic_DNA"/>
</dbReference>
<comment type="similarity">
    <text evidence="1">Belongs to the LOB domain-containing protein family.</text>
</comment>
<gene>
    <name evidence="3" type="ORF">Tco_0656655</name>
</gene>
<evidence type="ECO:0000313" key="3">
    <source>
        <dbReference type="EMBL" id="GJS61871.1"/>
    </source>
</evidence>
<comment type="caution">
    <text evidence="3">The sequence shown here is derived from an EMBL/GenBank/DDBJ whole genome shotgun (WGS) entry which is preliminary data.</text>
</comment>
<dbReference type="InterPro" id="IPR004883">
    <property type="entry name" value="LOB"/>
</dbReference>
<proteinExistence type="inferred from homology"/>
<dbReference type="GO" id="GO:0003964">
    <property type="term" value="F:RNA-directed DNA polymerase activity"/>
    <property type="evidence" value="ECO:0007669"/>
    <property type="project" value="UniProtKB-KW"/>
</dbReference>
<keyword evidence="3" id="KW-0548">Nucleotidyltransferase</keyword>